<protein>
    <recommendedName>
        <fullName evidence="2">Ubiquinol-cytochrome c chaperone domain-containing protein</fullName>
    </recommendedName>
</protein>
<dbReference type="Proteomes" id="UP000298663">
    <property type="component" value="Unassembled WGS sequence"/>
</dbReference>
<dbReference type="InterPro" id="IPR021150">
    <property type="entry name" value="Ubiq_cyt_c_chap"/>
</dbReference>
<evidence type="ECO:0000259" key="2">
    <source>
        <dbReference type="Pfam" id="PF03981"/>
    </source>
</evidence>
<reference evidence="3 4" key="1">
    <citation type="journal article" date="2015" name="Genome Biol.">
        <title>Comparative genomics of Steinernema reveals deeply conserved gene regulatory networks.</title>
        <authorList>
            <person name="Dillman A.R."/>
            <person name="Macchietto M."/>
            <person name="Porter C.F."/>
            <person name="Rogers A."/>
            <person name="Williams B."/>
            <person name="Antoshechkin I."/>
            <person name="Lee M.M."/>
            <person name="Goodwin Z."/>
            <person name="Lu X."/>
            <person name="Lewis E.E."/>
            <person name="Goodrich-Blair H."/>
            <person name="Stock S.P."/>
            <person name="Adams B.J."/>
            <person name="Sternberg P.W."/>
            <person name="Mortazavi A."/>
        </authorList>
    </citation>
    <scope>NUCLEOTIDE SEQUENCE [LARGE SCALE GENOMIC DNA]</scope>
    <source>
        <strain evidence="3 4">ALL</strain>
    </source>
</reference>
<proteinExistence type="inferred from homology"/>
<dbReference type="Pfam" id="PF03981">
    <property type="entry name" value="Ubiq_cyt_C_chap"/>
    <property type="match status" value="1"/>
</dbReference>
<reference evidence="3 4" key="2">
    <citation type="journal article" date="2019" name="G3 (Bethesda)">
        <title>Hybrid Assembly of the Genome of the Entomopathogenic Nematode Steinernema carpocapsae Identifies the X-Chromosome.</title>
        <authorList>
            <person name="Serra L."/>
            <person name="Macchietto M."/>
            <person name="Macias-Munoz A."/>
            <person name="McGill C.J."/>
            <person name="Rodriguez I.M."/>
            <person name="Rodriguez B."/>
            <person name="Murad R."/>
            <person name="Mortazavi A."/>
        </authorList>
    </citation>
    <scope>NUCLEOTIDE SEQUENCE [LARGE SCALE GENOMIC DNA]</scope>
    <source>
        <strain evidence="3 4">ALL</strain>
    </source>
</reference>
<organism evidence="3 4">
    <name type="scientific">Steinernema carpocapsae</name>
    <name type="common">Entomopathogenic nematode</name>
    <dbReference type="NCBI Taxonomy" id="34508"/>
    <lineage>
        <taxon>Eukaryota</taxon>
        <taxon>Metazoa</taxon>
        <taxon>Ecdysozoa</taxon>
        <taxon>Nematoda</taxon>
        <taxon>Chromadorea</taxon>
        <taxon>Rhabditida</taxon>
        <taxon>Tylenchina</taxon>
        <taxon>Panagrolaimomorpha</taxon>
        <taxon>Strongyloidoidea</taxon>
        <taxon>Steinernematidae</taxon>
        <taxon>Steinernema</taxon>
    </lineage>
</organism>
<sequence>MLSLLGRTQRLMAAPGRQGIRLVATAQQVPKEPREAKPIQLIDDHVTQQLHAKPSVLPLYWQGMLERFRLKIYKDKTMDPELKVLLDKSSAQLYYGCANNFPYLKLCESFDLPDYMSSWFKLTLMHVWMVLIRLHVSLDAQAYQRFQRGILETMWADIDKRLEIVGEELKETMTTRSDMRNMHGLHIQTLMEYDEGFVADDRKLAAAVWRCLYMQREFDPVHLNRVVAYMRSTVAYLDHLSVDEILTDGIKEWRQLERRSTVV</sequence>
<dbReference type="STRING" id="34508.A0A4U5LRJ8"/>
<evidence type="ECO:0000313" key="3">
    <source>
        <dbReference type="EMBL" id="TKR58622.1"/>
    </source>
</evidence>
<gene>
    <name evidence="3" type="ORF">L596_030044</name>
</gene>
<dbReference type="EMBL" id="AZBU02000013">
    <property type="protein sequence ID" value="TKR58622.1"/>
    <property type="molecule type" value="Genomic_DNA"/>
</dbReference>
<dbReference type="PANTHER" id="PTHR12184:SF1">
    <property type="entry name" value="UBIQUINOL-CYTOCHROME-C REDUCTASE COMPLEX ASSEMBLY FACTOR 1"/>
    <property type="match status" value="1"/>
</dbReference>
<dbReference type="PANTHER" id="PTHR12184">
    <property type="entry name" value="UBIQUINOL-CYTOCHROME C REDUCTASE COMPLEX ASSEMBLY FACTOR 1 FAMILY MEMBER"/>
    <property type="match status" value="1"/>
</dbReference>
<name>A0A4U5LRJ8_STECR</name>
<dbReference type="GO" id="GO:0034551">
    <property type="term" value="P:mitochondrial respiratory chain complex III assembly"/>
    <property type="evidence" value="ECO:0007669"/>
    <property type="project" value="TreeGrafter"/>
</dbReference>
<evidence type="ECO:0000256" key="1">
    <source>
        <dbReference type="ARBA" id="ARBA00006407"/>
    </source>
</evidence>
<dbReference type="GO" id="GO:0005739">
    <property type="term" value="C:mitochondrion"/>
    <property type="evidence" value="ECO:0007669"/>
    <property type="project" value="TreeGrafter"/>
</dbReference>
<accession>A0A4U5LRJ8</accession>
<keyword evidence="4" id="KW-1185">Reference proteome</keyword>
<comment type="caution">
    <text evidence="3">The sequence shown here is derived from an EMBL/GenBank/DDBJ whole genome shotgun (WGS) entry which is preliminary data.</text>
</comment>
<dbReference type="OrthoDB" id="4007at2759"/>
<feature type="domain" description="Ubiquinol-cytochrome c chaperone" evidence="2">
    <location>
        <begin position="108"/>
        <end position="250"/>
    </location>
</feature>
<comment type="similarity">
    <text evidence="1">Belongs to the CBP3 family.</text>
</comment>
<evidence type="ECO:0000313" key="4">
    <source>
        <dbReference type="Proteomes" id="UP000298663"/>
    </source>
</evidence>
<dbReference type="InterPro" id="IPR007129">
    <property type="entry name" value="Ubiqinol_cyt_c_chaperone_CPB3"/>
</dbReference>
<dbReference type="AlphaFoldDB" id="A0A4U5LRJ8"/>